<dbReference type="InterPro" id="IPR050701">
    <property type="entry name" value="Histone_Mod_Regulator"/>
</dbReference>
<accession>A0ABQ5GUP6</accession>
<dbReference type="EMBL" id="BQNB010018809">
    <property type="protein sequence ID" value="GJT78518.1"/>
    <property type="molecule type" value="Genomic_DNA"/>
</dbReference>
<comment type="caution">
    <text evidence="5">The sequence shown here is derived from an EMBL/GenBank/DDBJ whole genome shotgun (WGS) entry which is preliminary data.</text>
</comment>
<proteinExistence type="predicted"/>
<dbReference type="PANTHER" id="PTHR13793:SF140">
    <property type="entry name" value="HISTONE-LYSINE N-METHYLTRANSFERASE ATX2"/>
    <property type="match status" value="1"/>
</dbReference>
<dbReference type="PANTHER" id="PTHR13793">
    <property type="entry name" value="PHD FINGER PROTEINS"/>
    <property type="match status" value="1"/>
</dbReference>
<keyword evidence="3" id="KW-0862">Zinc</keyword>
<sequence length="377" mass="42517">MFDYWKMRGLVQIRKLDDSVAQAMRVVSSPQEWWERGKKGASNSKLTSKSTHHMPAGYRPVHVNWKDLDKCNVCHMDEEYANKLFLQCDKCRMMGHLKFLHPAAFVQLQDRWKLLCSICGVPYGACIQCSNNACYVAYHPLCARAVGFCAEVIAFDLFISEFTWFCFNVIFFSYADRLQVVPLDEDEENQCIRLLSFCKRHSPNRSTERVAPDVRIGQLPSQVLRASEGSVDAPADQNLRPTGRMLGTSQPVLNTPRPALAPHLQVLLARNGNVHGYLDGASGMCTFKALLNKVEQPEAYVIRLFIEGLKEDIGLAVRMFRPSKLADVYKTSPGHKCSGQMYYLEVIACNEEIEDEDCVLTEQGVASVTGSEEETMP</sequence>
<keyword evidence="2" id="KW-0863">Zinc-finger</keyword>
<keyword evidence="1" id="KW-0479">Metal-binding</keyword>
<gene>
    <name evidence="5" type="ORF">Tco_1045243</name>
</gene>
<evidence type="ECO:0000256" key="2">
    <source>
        <dbReference type="ARBA" id="ARBA00022771"/>
    </source>
</evidence>
<evidence type="ECO:0000256" key="3">
    <source>
        <dbReference type="ARBA" id="ARBA00022833"/>
    </source>
</evidence>
<dbReference type="Proteomes" id="UP001151760">
    <property type="component" value="Unassembled WGS sequence"/>
</dbReference>
<feature type="domain" description="PHD-type" evidence="4">
    <location>
        <begin position="108"/>
        <end position="202"/>
    </location>
</feature>
<dbReference type="Gene3D" id="3.30.40.10">
    <property type="entry name" value="Zinc/RING finger domain, C3HC4 (zinc finger)"/>
    <property type="match status" value="1"/>
</dbReference>
<keyword evidence="6" id="KW-1185">Reference proteome</keyword>
<organism evidence="5 6">
    <name type="scientific">Tanacetum coccineum</name>
    <dbReference type="NCBI Taxonomy" id="301880"/>
    <lineage>
        <taxon>Eukaryota</taxon>
        <taxon>Viridiplantae</taxon>
        <taxon>Streptophyta</taxon>
        <taxon>Embryophyta</taxon>
        <taxon>Tracheophyta</taxon>
        <taxon>Spermatophyta</taxon>
        <taxon>Magnoliopsida</taxon>
        <taxon>eudicotyledons</taxon>
        <taxon>Gunneridae</taxon>
        <taxon>Pentapetalae</taxon>
        <taxon>asterids</taxon>
        <taxon>campanulids</taxon>
        <taxon>Asterales</taxon>
        <taxon>Asteraceae</taxon>
        <taxon>Asteroideae</taxon>
        <taxon>Anthemideae</taxon>
        <taxon>Anthemidinae</taxon>
        <taxon>Tanacetum</taxon>
    </lineage>
</organism>
<dbReference type="InterPro" id="IPR034732">
    <property type="entry name" value="EPHD"/>
</dbReference>
<dbReference type="PROSITE" id="PS51805">
    <property type="entry name" value="EPHD"/>
    <property type="match status" value="1"/>
</dbReference>
<dbReference type="Pfam" id="PF13771">
    <property type="entry name" value="zf-HC5HC2H"/>
    <property type="match status" value="1"/>
</dbReference>
<protein>
    <submittedName>
        <fullName evidence="5">Histone-lysine N-methyltransferase ATX2-like protein isoform X1</fullName>
    </submittedName>
</protein>
<name>A0ABQ5GUP6_9ASTR</name>
<evidence type="ECO:0000259" key="4">
    <source>
        <dbReference type="PROSITE" id="PS51805"/>
    </source>
</evidence>
<evidence type="ECO:0000313" key="5">
    <source>
        <dbReference type="EMBL" id="GJT78518.1"/>
    </source>
</evidence>
<reference evidence="5" key="1">
    <citation type="journal article" date="2022" name="Int. J. Mol. Sci.">
        <title>Draft Genome of Tanacetum Coccineum: Genomic Comparison of Closely Related Tanacetum-Family Plants.</title>
        <authorList>
            <person name="Yamashiro T."/>
            <person name="Shiraishi A."/>
            <person name="Nakayama K."/>
            <person name="Satake H."/>
        </authorList>
    </citation>
    <scope>NUCLEOTIDE SEQUENCE</scope>
</reference>
<reference evidence="5" key="2">
    <citation type="submission" date="2022-01" db="EMBL/GenBank/DDBJ databases">
        <authorList>
            <person name="Yamashiro T."/>
            <person name="Shiraishi A."/>
            <person name="Satake H."/>
            <person name="Nakayama K."/>
        </authorList>
    </citation>
    <scope>NUCLEOTIDE SEQUENCE</scope>
</reference>
<dbReference type="InterPro" id="IPR013083">
    <property type="entry name" value="Znf_RING/FYVE/PHD"/>
</dbReference>
<evidence type="ECO:0000256" key="1">
    <source>
        <dbReference type="ARBA" id="ARBA00022723"/>
    </source>
</evidence>
<evidence type="ECO:0000313" key="6">
    <source>
        <dbReference type="Proteomes" id="UP001151760"/>
    </source>
</evidence>